<dbReference type="Gene3D" id="1.25.40.10">
    <property type="entry name" value="Tetratricopeptide repeat domain"/>
    <property type="match status" value="2"/>
</dbReference>
<keyword evidence="3" id="KW-1185">Reference proteome</keyword>
<dbReference type="InterPro" id="IPR011990">
    <property type="entry name" value="TPR-like_helical_dom_sf"/>
</dbReference>
<dbReference type="SUPFAM" id="SSF46894">
    <property type="entry name" value="C-terminal effector domain of the bipartite response regulators"/>
    <property type="match status" value="1"/>
</dbReference>
<proteinExistence type="predicted"/>
<organism evidence="2 3">
    <name type="scientific">Nocardioides mangrovi</name>
    <dbReference type="NCBI Taxonomy" id="2874580"/>
    <lineage>
        <taxon>Bacteria</taxon>
        <taxon>Bacillati</taxon>
        <taxon>Actinomycetota</taxon>
        <taxon>Actinomycetes</taxon>
        <taxon>Propionibacteriales</taxon>
        <taxon>Nocardioidaceae</taxon>
        <taxon>Nocardioides</taxon>
    </lineage>
</organism>
<name>A0ABS7UI23_9ACTN</name>
<sequence>MAGFQPEARADLLALLADAPDEQALVDLVVGHTTPTISWLSAREWAALADRVRRPDGRYPGEFAWRCGYAHHHLGMYSRALHFFEQADADRLDDCELAHLYACHAGTAWNRGDVELCEKYAEQALVLAEATGDAGALAFAWVSRALLTAMQGDRHANAAAYVTALEHATASGDLLTQTRVHNNLASSHLEEARYAQAVEHLQTGLLLNEATGHLSVQALLRINMADALHGLGRLDEALVEAEAARAIWLSVHSPMAAAAWQVIGGVQSARGNVAQAAMAFEESARLAEAEGDTQSLIPSLAGLAVCRVADDPEAARQLAVDTLELPAAMGHVPSYVAAGWVHLHSGDREQALSFGERAVREAGRRRDLVRLADALELCALASGGDHRDPRLAEAASIWESIGNVVRARINDVILARLAGGLLAEDVARQRLRALGVHDDAWGIAGPLLAVRPREVTADLHVHVLGTFVVYRDGTPIPTNAWASRKARDALKILAVQGGSAISREALAELLWPGERDTGGRLSVALSQLRSALDPEREHDSGHFVVADRATVRLDPDRVSVDAVAFRQAAREALEADRAGRPDAVELLEAAAARHTGSLLDGDAYAAWAESAADELGQLGRDVIRTLAFALVEGDDPQRAVPWLARLLVEDPYDEPTYRAVVGLLLADRRHGEARRHYRAYALRMAEIDAPVSTWEEIAEGD</sequence>
<reference evidence="2 3" key="1">
    <citation type="submission" date="2021-09" db="EMBL/GenBank/DDBJ databases">
        <title>Whole genome sequence of Nocardioides sp. GBK3QG-3.</title>
        <authorList>
            <person name="Tuo L."/>
        </authorList>
    </citation>
    <scope>NUCLEOTIDE SEQUENCE [LARGE SCALE GENOMIC DNA]</scope>
    <source>
        <strain evidence="2 3">GBK3QG-3</strain>
    </source>
</reference>
<evidence type="ECO:0000313" key="3">
    <source>
        <dbReference type="Proteomes" id="UP000780875"/>
    </source>
</evidence>
<dbReference type="InterPro" id="IPR036388">
    <property type="entry name" value="WH-like_DNA-bd_sf"/>
</dbReference>
<dbReference type="EMBL" id="JAIQZJ010000016">
    <property type="protein sequence ID" value="MBZ5740641.1"/>
    <property type="molecule type" value="Genomic_DNA"/>
</dbReference>
<accession>A0ABS7UI23</accession>
<dbReference type="SUPFAM" id="SSF48452">
    <property type="entry name" value="TPR-like"/>
    <property type="match status" value="3"/>
</dbReference>
<dbReference type="PANTHER" id="PTHR35807">
    <property type="entry name" value="TRANSCRIPTIONAL REGULATOR REDD-RELATED"/>
    <property type="match status" value="1"/>
</dbReference>
<dbReference type="RefSeq" id="WP_224124999.1">
    <property type="nucleotide sequence ID" value="NZ_JAIQZJ010000016.1"/>
</dbReference>
<dbReference type="InterPro" id="IPR016032">
    <property type="entry name" value="Sig_transdc_resp-reg_C-effctor"/>
</dbReference>
<dbReference type="Gene3D" id="1.10.10.10">
    <property type="entry name" value="Winged helix-like DNA-binding domain superfamily/Winged helix DNA-binding domain"/>
    <property type="match status" value="1"/>
</dbReference>
<protein>
    <recommendedName>
        <fullName evidence="1">Bacterial transcriptional activator domain-containing protein</fullName>
    </recommendedName>
</protein>
<dbReference type="Proteomes" id="UP000780875">
    <property type="component" value="Unassembled WGS sequence"/>
</dbReference>
<dbReference type="SMART" id="SM01043">
    <property type="entry name" value="BTAD"/>
    <property type="match status" value="1"/>
</dbReference>
<dbReference type="SMART" id="SM00028">
    <property type="entry name" value="TPR"/>
    <property type="match status" value="4"/>
</dbReference>
<dbReference type="InterPro" id="IPR019734">
    <property type="entry name" value="TPR_rpt"/>
</dbReference>
<comment type="caution">
    <text evidence="2">The sequence shown here is derived from an EMBL/GenBank/DDBJ whole genome shotgun (WGS) entry which is preliminary data.</text>
</comment>
<evidence type="ECO:0000313" key="2">
    <source>
        <dbReference type="EMBL" id="MBZ5740641.1"/>
    </source>
</evidence>
<evidence type="ECO:0000259" key="1">
    <source>
        <dbReference type="SMART" id="SM01043"/>
    </source>
</evidence>
<dbReference type="InterPro" id="IPR005158">
    <property type="entry name" value="BTAD"/>
</dbReference>
<dbReference type="InterPro" id="IPR051677">
    <property type="entry name" value="AfsR-DnrI-RedD_regulator"/>
</dbReference>
<gene>
    <name evidence="2" type="ORF">K8U61_20890</name>
</gene>
<feature type="domain" description="Bacterial transcriptional activator" evidence="1">
    <location>
        <begin position="560"/>
        <end position="698"/>
    </location>
</feature>
<dbReference type="Pfam" id="PF03704">
    <property type="entry name" value="BTAD"/>
    <property type="match status" value="1"/>
</dbReference>